<comment type="similarity">
    <text evidence="2 6">Belongs to the GMC oxidoreductase family.</text>
</comment>
<dbReference type="RefSeq" id="XP_062631461.1">
    <property type="nucleotide sequence ID" value="XM_062775477.1"/>
</dbReference>
<feature type="region of interest" description="Disordered" evidence="7">
    <location>
        <begin position="738"/>
        <end position="788"/>
    </location>
</feature>
<feature type="signal peptide" evidence="9">
    <location>
        <begin position="1"/>
        <end position="20"/>
    </location>
</feature>
<proteinExistence type="inferred from homology"/>
<protein>
    <submittedName>
        <fullName evidence="12">Dehydrogenase xptC</fullName>
    </submittedName>
</protein>
<dbReference type="SUPFAM" id="SSF51905">
    <property type="entry name" value="FAD/NAD(P)-binding domain"/>
    <property type="match status" value="1"/>
</dbReference>
<evidence type="ECO:0000259" key="10">
    <source>
        <dbReference type="PROSITE" id="PS00623"/>
    </source>
</evidence>
<feature type="domain" description="Glucose-methanol-choline oxidoreductase N-terminal" evidence="11">
    <location>
        <begin position="331"/>
        <end position="345"/>
    </location>
</feature>
<dbReference type="PANTHER" id="PTHR11552">
    <property type="entry name" value="GLUCOSE-METHANOL-CHOLINE GMC OXIDOREDUCTASE"/>
    <property type="match status" value="1"/>
</dbReference>
<keyword evidence="13" id="KW-1185">Reference proteome</keyword>
<keyword evidence="8" id="KW-0812">Transmembrane</keyword>
<keyword evidence="9" id="KW-0732">Signal</keyword>
<dbReference type="InterPro" id="IPR007867">
    <property type="entry name" value="GMC_OxRtase_C"/>
</dbReference>
<feature type="chain" id="PRO_5042000353" evidence="9">
    <location>
        <begin position="21"/>
        <end position="788"/>
    </location>
</feature>
<dbReference type="PROSITE" id="PS00624">
    <property type="entry name" value="GMC_OXRED_2"/>
    <property type="match status" value="1"/>
</dbReference>
<feature type="region of interest" description="Disordered" evidence="7">
    <location>
        <begin position="647"/>
        <end position="681"/>
    </location>
</feature>
<keyword evidence="5" id="KW-0560">Oxidoreductase</keyword>
<reference evidence="12" key="1">
    <citation type="submission" date="2023-10" db="EMBL/GenBank/DDBJ databases">
        <authorList>
            <person name="Noh H."/>
        </authorList>
    </citation>
    <scope>NUCLEOTIDE SEQUENCE</scope>
    <source>
        <strain evidence="12">DUCC4014</strain>
    </source>
</reference>
<dbReference type="InterPro" id="IPR000172">
    <property type="entry name" value="GMC_OxRdtase_N"/>
</dbReference>
<dbReference type="GeneID" id="87812098"/>
<dbReference type="PANTHER" id="PTHR11552:SF218">
    <property type="entry name" value="GLUCOSE-METHANOL-CHOLINE OXIDOREDUCTASE N-TERMINAL DOMAIN-CONTAINING PROTEIN"/>
    <property type="match status" value="1"/>
</dbReference>
<evidence type="ECO:0000256" key="4">
    <source>
        <dbReference type="ARBA" id="ARBA00022827"/>
    </source>
</evidence>
<dbReference type="AlphaFoldDB" id="A0AAF0YEU6"/>
<dbReference type="Gene3D" id="3.50.50.60">
    <property type="entry name" value="FAD/NAD(P)-binding domain"/>
    <property type="match status" value="1"/>
</dbReference>
<dbReference type="Gene3D" id="4.10.450.10">
    <property type="entry name" value="Glucose Oxidase, domain 2"/>
    <property type="match status" value="1"/>
</dbReference>
<dbReference type="GO" id="GO:0050660">
    <property type="term" value="F:flavin adenine dinucleotide binding"/>
    <property type="evidence" value="ECO:0007669"/>
    <property type="project" value="InterPro"/>
</dbReference>
<dbReference type="InterPro" id="IPR027424">
    <property type="entry name" value="Glucose_Oxidase_domain_2"/>
</dbReference>
<evidence type="ECO:0000256" key="3">
    <source>
        <dbReference type="ARBA" id="ARBA00022630"/>
    </source>
</evidence>
<evidence type="ECO:0000256" key="7">
    <source>
        <dbReference type="SAM" id="MobiDB-lite"/>
    </source>
</evidence>
<evidence type="ECO:0000256" key="8">
    <source>
        <dbReference type="SAM" id="Phobius"/>
    </source>
</evidence>
<evidence type="ECO:0000256" key="5">
    <source>
        <dbReference type="ARBA" id="ARBA00023002"/>
    </source>
</evidence>
<evidence type="ECO:0000256" key="9">
    <source>
        <dbReference type="SAM" id="SignalP"/>
    </source>
</evidence>
<comment type="cofactor">
    <cofactor evidence="1">
        <name>FAD</name>
        <dbReference type="ChEBI" id="CHEBI:57692"/>
    </cofactor>
</comment>
<gene>
    <name evidence="12" type="primary">xptC_1</name>
    <name evidence="12" type="ORF">LOC62_07G008934</name>
</gene>
<organism evidence="12 13">
    <name type="scientific">Vanrija pseudolonga</name>
    <dbReference type="NCBI Taxonomy" id="143232"/>
    <lineage>
        <taxon>Eukaryota</taxon>
        <taxon>Fungi</taxon>
        <taxon>Dikarya</taxon>
        <taxon>Basidiomycota</taxon>
        <taxon>Agaricomycotina</taxon>
        <taxon>Tremellomycetes</taxon>
        <taxon>Trichosporonales</taxon>
        <taxon>Trichosporonaceae</taxon>
        <taxon>Vanrija</taxon>
    </lineage>
</organism>
<dbReference type="InterPro" id="IPR012132">
    <property type="entry name" value="GMC_OxRdtase"/>
</dbReference>
<sequence length="788" mass="81962">MSRALTLALYALLALNLVAALTIRNPSEAYNPNHPNVRMFKRALTTNPADVAGKSYDFIIAGGGLAGLTLAGRLAEWSNFTVLVIEAGGDGSDVQIQETVPGFAYMKGLSAGPYGWGYKTVNMTDSLNMAKNYPLGKGLGGSGAINGMFWCRGSSDDYDAWGALNPGGAVAWNWAEMQKYINKAENVQMPPQAQADQFHIILDPKSHGTGGPLQIGFSKYIYPIVANWVPSWQSLGFTNKDLASGNVHGVTITPSTMDAAKGARSDSRTAYIDPKAAFPNLTVLSRQQVTKIMFNNTMGGNLTANGVQFQADAASTQYSVFANKEVIVSGGAINSPKLLQLSGIGPSSVLQPLGLPVLADLPVGQGFHDHVSFGMYFSIQAGLETWFNLAMNVSGAQDAALAQWQATADGPLTYVNEAIGYINAADIGFTAAPDAAGTAAAVSSKYGFPAALQKGIQAQYGIQNTQLPTDAGQFEIIMHLWGKDASSIAIQIALQHPYSRGHVALASASPFDPPLIDPDYFGVDADTQMMSAAVAWVRKLAAQGPLGAIITGEQSPGANVTGEDLVNAFKAASGTEFHPLATAAMLPKDSGGVVDTTLTVYGTQNVRVVDASIMPLHVAAHLMASTYGVAEKAADIIKAKYAYHPPTSSSAAPTSHGTTVAEPSSAPTDTTAGSSASSSSLSTGAKIGIGVGAGIGAVLLLGAILMFCVNRNKKANQPNKNGWYTNQPAATGYGQDAYAMQNVPGSGGGQGGGQQQRGFDSPHRPFDRPLSAAGSVDTMATGDLPRGG</sequence>
<feature type="compositionally biased region" description="Gly residues" evidence="7">
    <location>
        <begin position="745"/>
        <end position="755"/>
    </location>
</feature>
<feature type="transmembrane region" description="Helical" evidence="8">
    <location>
        <begin position="687"/>
        <end position="709"/>
    </location>
</feature>
<feature type="compositionally biased region" description="Low complexity" evidence="7">
    <location>
        <begin position="647"/>
        <end position="656"/>
    </location>
</feature>
<evidence type="ECO:0000313" key="13">
    <source>
        <dbReference type="Proteomes" id="UP000827549"/>
    </source>
</evidence>
<dbReference type="Pfam" id="PF05199">
    <property type="entry name" value="GMC_oxred_C"/>
    <property type="match status" value="1"/>
</dbReference>
<dbReference type="Pfam" id="PF00732">
    <property type="entry name" value="GMC_oxred_N"/>
    <property type="match status" value="1"/>
</dbReference>
<dbReference type="GO" id="GO:0016614">
    <property type="term" value="F:oxidoreductase activity, acting on CH-OH group of donors"/>
    <property type="evidence" value="ECO:0007669"/>
    <property type="project" value="InterPro"/>
</dbReference>
<keyword evidence="8" id="KW-0472">Membrane</keyword>
<feature type="domain" description="Glucose-methanol-choline oxidoreductase N-terminal" evidence="10">
    <location>
        <begin position="136"/>
        <end position="159"/>
    </location>
</feature>
<feature type="compositionally biased region" description="Low complexity" evidence="7">
    <location>
        <begin position="663"/>
        <end position="681"/>
    </location>
</feature>
<dbReference type="Proteomes" id="UP000827549">
    <property type="component" value="Chromosome 7"/>
</dbReference>
<evidence type="ECO:0000256" key="6">
    <source>
        <dbReference type="RuleBase" id="RU003968"/>
    </source>
</evidence>
<evidence type="ECO:0000313" key="12">
    <source>
        <dbReference type="EMBL" id="WOO85435.1"/>
    </source>
</evidence>
<dbReference type="PROSITE" id="PS00623">
    <property type="entry name" value="GMC_OXRED_1"/>
    <property type="match status" value="1"/>
</dbReference>
<evidence type="ECO:0000256" key="2">
    <source>
        <dbReference type="ARBA" id="ARBA00010790"/>
    </source>
</evidence>
<evidence type="ECO:0000256" key="1">
    <source>
        <dbReference type="ARBA" id="ARBA00001974"/>
    </source>
</evidence>
<dbReference type="EMBL" id="CP086720">
    <property type="protein sequence ID" value="WOO85435.1"/>
    <property type="molecule type" value="Genomic_DNA"/>
</dbReference>
<keyword evidence="3 6" id="KW-0285">Flavoprotein</keyword>
<dbReference type="SUPFAM" id="SSF54373">
    <property type="entry name" value="FAD-linked reductases, C-terminal domain"/>
    <property type="match status" value="1"/>
</dbReference>
<keyword evidence="4 6" id="KW-0274">FAD</keyword>
<accession>A0AAF0YEU6</accession>
<dbReference type="InterPro" id="IPR036188">
    <property type="entry name" value="FAD/NAD-bd_sf"/>
</dbReference>
<name>A0AAF0YEU6_9TREE</name>
<keyword evidence="8" id="KW-1133">Transmembrane helix</keyword>
<dbReference type="Gene3D" id="3.30.560.10">
    <property type="entry name" value="Glucose Oxidase, domain 3"/>
    <property type="match status" value="1"/>
</dbReference>
<evidence type="ECO:0000259" key="11">
    <source>
        <dbReference type="PROSITE" id="PS00624"/>
    </source>
</evidence>